<gene>
    <name evidence="9" type="ORF">GCM10023175_72490</name>
</gene>
<evidence type="ECO:0000256" key="3">
    <source>
        <dbReference type="ARBA" id="ARBA00022475"/>
    </source>
</evidence>
<evidence type="ECO:0000256" key="7">
    <source>
        <dbReference type="SAM" id="Phobius"/>
    </source>
</evidence>
<feature type="transmembrane region" description="Helical" evidence="7">
    <location>
        <begin position="64"/>
        <end position="86"/>
    </location>
</feature>
<feature type="domain" description="TraD/TraG TraM recognition site" evidence="8">
    <location>
        <begin position="416"/>
        <end position="533"/>
    </location>
</feature>
<evidence type="ECO:0000259" key="8">
    <source>
        <dbReference type="Pfam" id="PF12696"/>
    </source>
</evidence>
<sequence length="592" mass="63680">MTRHTLREALAPLALLATIALGAAAVTVVWLALAVAGLIDNGAWSPPPWSPRLLTETPPTTDSFALVLACSVGLLSAVVIAAILLLRRLIQRLRPAPMLDRAGLGDLAGDEQEKRARSLRGMPKRRELSAADRGIRLGLLDGREIWMSWEDVALVIMGPRSNKTSAVAVPAVLSAPGLAIATSNKSDLWALTSGPRREVGPVWTFDPQQIAFAPQAWWWDPLRAVRDAPADHRYEAAARLAGHFMATIGGQRRDPFFHAAGEQVLVGTLLAAALSDATMREVSLWLQQGRRDALVALDRIGATGEAAELEAALNGADVTAKGIFQTARTATKSLASERTLRWITPPHTWRAGDGGLQEELDPWQLVLESAERPVTAHLMSKEGAGTAAPVVAALVDRILDVAESHAQASGGRLDPPVVAVLDEAANICPIQELPKLYSHYGSRGIQVLTMLQSYQQGVGVWGAQGMDALWSAATVKLVGAGVDDHAFLQRLSGLIGDHDVDKQSVSVSRGSRTWQTSTTRQPIMPPDALRALDRTRAVLLTSGRRTGVARLLPWYREDHAADIRTYADTALAELRASAREALGPRYDTGESR</sequence>
<dbReference type="InterPro" id="IPR032689">
    <property type="entry name" value="TraG-D_C"/>
</dbReference>
<dbReference type="EMBL" id="BAABGT010000125">
    <property type="protein sequence ID" value="GAA4561115.1"/>
    <property type="molecule type" value="Genomic_DNA"/>
</dbReference>
<dbReference type="Pfam" id="PF12696">
    <property type="entry name" value="TraG-D_C"/>
    <property type="match status" value="1"/>
</dbReference>
<comment type="similarity">
    <text evidence="2">Belongs to the VirD4/TraG family.</text>
</comment>
<dbReference type="Gene3D" id="3.40.50.300">
    <property type="entry name" value="P-loop containing nucleotide triphosphate hydrolases"/>
    <property type="match status" value="1"/>
</dbReference>
<keyword evidence="4 7" id="KW-0812">Transmembrane</keyword>
<keyword evidence="10" id="KW-1185">Reference proteome</keyword>
<reference evidence="10" key="1">
    <citation type="journal article" date="2019" name="Int. J. Syst. Evol. Microbiol.">
        <title>The Global Catalogue of Microorganisms (GCM) 10K type strain sequencing project: providing services to taxonomists for standard genome sequencing and annotation.</title>
        <authorList>
            <consortium name="The Broad Institute Genomics Platform"/>
            <consortium name="The Broad Institute Genome Sequencing Center for Infectious Disease"/>
            <person name="Wu L."/>
            <person name="Ma J."/>
        </authorList>
    </citation>
    <scope>NUCLEOTIDE SEQUENCE [LARGE SCALE GENOMIC DNA]</scope>
    <source>
        <strain evidence="10">JCM 17906</strain>
    </source>
</reference>
<organism evidence="9 10">
    <name type="scientific">Pseudonocardia xishanensis</name>
    <dbReference type="NCBI Taxonomy" id="630995"/>
    <lineage>
        <taxon>Bacteria</taxon>
        <taxon>Bacillati</taxon>
        <taxon>Actinomycetota</taxon>
        <taxon>Actinomycetes</taxon>
        <taxon>Pseudonocardiales</taxon>
        <taxon>Pseudonocardiaceae</taxon>
        <taxon>Pseudonocardia</taxon>
    </lineage>
</organism>
<evidence type="ECO:0000256" key="4">
    <source>
        <dbReference type="ARBA" id="ARBA00022692"/>
    </source>
</evidence>
<keyword evidence="3" id="KW-1003">Cell membrane</keyword>
<comment type="subcellular location">
    <subcellularLocation>
        <location evidence="1">Cell membrane</location>
        <topology evidence="1">Multi-pass membrane protein</topology>
    </subcellularLocation>
</comment>
<dbReference type="PANTHER" id="PTHR37937">
    <property type="entry name" value="CONJUGATIVE TRANSFER: DNA TRANSPORT"/>
    <property type="match status" value="1"/>
</dbReference>
<feature type="transmembrane region" description="Helical" evidence="7">
    <location>
        <begin position="12"/>
        <end position="39"/>
    </location>
</feature>
<dbReference type="RefSeq" id="WP_345428950.1">
    <property type="nucleotide sequence ID" value="NZ_BAABGT010000125.1"/>
</dbReference>
<dbReference type="InterPro" id="IPR027417">
    <property type="entry name" value="P-loop_NTPase"/>
</dbReference>
<proteinExistence type="inferred from homology"/>
<dbReference type="InterPro" id="IPR003688">
    <property type="entry name" value="TraG/VirD4"/>
</dbReference>
<evidence type="ECO:0000256" key="6">
    <source>
        <dbReference type="ARBA" id="ARBA00023136"/>
    </source>
</evidence>
<dbReference type="PANTHER" id="PTHR37937:SF1">
    <property type="entry name" value="CONJUGATIVE TRANSFER: DNA TRANSPORT"/>
    <property type="match status" value="1"/>
</dbReference>
<keyword evidence="6 7" id="KW-0472">Membrane</keyword>
<keyword evidence="5 7" id="KW-1133">Transmembrane helix</keyword>
<dbReference type="Pfam" id="PF02534">
    <property type="entry name" value="T4SS-DNA_transf"/>
    <property type="match status" value="1"/>
</dbReference>
<comment type="caution">
    <text evidence="9">The sequence shown here is derived from an EMBL/GenBank/DDBJ whole genome shotgun (WGS) entry which is preliminary data.</text>
</comment>
<evidence type="ECO:0000256" key="1">
    <source>
        <dbReference type="ARBA" id="ARBA00004651"/>
    </source>
</evidence>
<dbReference type="Proteomes" id="UP001501598">
    <property type="component" value="Unassembled WGS sequence"/>
</dbReference>
<evidence type="ECO:0000256" key="2">
    <source>
        <dbReference type="ARBA" id="ARBA00008806"/>
    </source>
</evidence>
<accession>A0ABP8S627</accession>
<protein>
    <recommendedName>
        <fullName evidence="8">TraD/TraG TraM recognition site domain-containing protein</fullName>
    </recommendedName>
</protein>
<evidence type="ECO:0000313" key="9">
    <source>
        <dbReference type="EMBL" id="GAA4561115.1"/>
    </source>
</evidence>
<dbReference type="SUPFAM" id="SSF52540">
    <property type="entry name" value="P-loop containing nucleoside triphosphate hydrolases"/>
    <property type="match status" value="1"/>
</dbReference>
<dbReference type="CDD" id="cd01127">
    <property type="entry name" value="TrwB_TraG_TraD_VirD4"/>
    <property type="match status" value="1"/>
</dbReference>
<evidence type="ECO:0000313" key="10">
    <source>
        <dbReference type="Proteomes" id="UP001501598"/>
    </source>
</evidence>
<name>A0ABP8S627_9PSEU</name>
<evidence type="ECO:0000256" key="5">
    <source>
        <dbReference type="ARBA" id="ARBA00022989"/>
    </source>
</evidence>
<dbReference type="InterPro" id="IPR051539">
    <property type="entry name" value="T4SS-coupling_protein"/>
</dbReference>